<protein>
    <submittedName>
        <fullName evidence="1">Uncharacterized protein</fullName>
    </submittedName>
</protein>
<sequence length="465" mass="54346">YVIKKPFRGISEWKSHLPLLGVCHLWRDMLFHRIYRHAFINYLSPDGSSESRDVPRTNIDLIVACGSDFYDAMDFLISRYLSKGGEWPSVFRNSFSPDTLERYRVLGKRFVKCLIDVRYLRFGNQDMRVIPHTIVHLSSALTHLRIDFSGVSVDYFPAVISESLENLTLFELPDTFSMSHFAHHDQTGHIYFNNLIWLTLKYRRTDIEYDQTIFSQISNTKRHLYYKIHAPKLKVLKLEHITPHCDMLYSMGGLCLEMFYITGSIQCAEYLSSQKFDVRGFFEIRLSNDTVRHDEQFYTTTNHYFSQSMLKRILGLGIGRLHDDLRMDLLRWSQLNNLEITTSVSVATLLRLVSHLYNLSNLHVYNVTTNEAMDMLFDNGMRGLTRFGPKSTKLNSINIKRRATYDAVSDSQMVQLVRFLMLNTPSLQKLGVQDEIITKVKFLVILNSQRYPHLSFMRVFSAWPH</sequence>
<dbReference type="AlphaFoldDB" id="A0A9W8H9H0"/>
<name>A0A9W8H9H0_9FUNG</name>
<organism evidence="1 2">
    <name type="scientific">Coemansia interrupta</name>
    <dbReference type="NCBI Taxonomy" id="1126814"/>
    <lineage>
        <taxon>Eukaryota</taxon>
        <taxon>Fungi</taxon>
        <taxon>Fungi incertae sedis</taxon>
        <taxon>Zoopagomycota</taxon>
        <taxon>Kickxellomycotina</taxon>
        <taxon>Kickxellomycetes</taxon>
        <taxon>Kickxellales</taxon>
        <taxon>Kickxellaceae</taxon>
        <taxon>Coemansia</taxon>
    </lineage>
</organism>
<gene>
    <name evidence="1" type="ORF">GGI15_003232</name>
</gene>
<dbReference type="EMBL" id="JANBUM010000212">
    <property type="protein sequence ID" value="KAJ2781366.1"/>
    <property type="molecule type" value="Genomic_DNA"/>
</dbReference>
<accession>A0A9W8H9H0</accession>
<proteinExistence type="predicted"/>
<dbReference type="OrthoDB" id="5557164at2759"/>
<keyword evidence="2" id="KW-1185">Reference proteome</keyword>
<comment type="caution">
    <text evidence="1">The sequence shown here is derived from an EMBL/GenBank/DDBJ whole genome shotgun (WGS) entry which is preliminary data.</text>
</comment>
<feature type="non-terminal residue" evidence="1">
    <location>
        <position position="1"/>
    </location>
</feature>
<dbReference type="Proteomes" id="UP001140172">
    <property type="component" value="Unassembled WGS sequence"/>
</dbReference>
<dbReference type="SUPFAM" id="SSF52047">
    <property type="entry name" value="RNI-like"/>
    <property type="match status" value="1"/>
</dbReference>
<evidence type="ECO:0000313" key="1">
    <source>
        <dbReference type="EMBL" id="KAJ2781366.1"/>
    </source>
</evidence>
<evidence type="ECO:0000313" key="2">
    <source>
        <dbReference type="Proteomes" id="UP001140172"/>
    </source>
</evidence>
<reference evidence="1" key="1">
    <citation type="submission" date="2022-07" db="EMBL/GenBank/DDBJ databases">
        <title>Phylogenomic reconstructions and comparative analyses of Kickxellomycotina fungi.</title>
        <authorList>
            <person name="Reynolds N.K."/>
            <person name="Stajich J.E."/>
            <person name="Barry K."/>
            <person name="Grigoriev I.V."/>
            <person name="Crous P."/>
            <person name="Smith M.E."/>
        </authorList>
    </citation>
    <scope>NUCLEOTIDE SEQUENCE</scope>
    <source>
        <strain evidence="1">BCRC 34489</strain>
    </source>
</reference>